<dbReference type="InterPro" id="IPR010065">
    <property type="entry name" value="AA_ABC_transptr_permease_3TM"/>
</dbReference>
<dbReference type="PANTHER" id="PTHR30614">
    <property type="entry name" value="MEMBRANE COMPONENT OF AMINO ACID ABC TRANSPORTER"/>
    <property type="match status" value="1"/>
</dbReference>
<evidence type="ECO:0000259" key="13">
    <source>
        <dbReference type="PROSITE" id="PS50928"/>
    </source>
</evidence>
<dbReference type="CDD" id="cd06261">
    <property type="entry name" value="TM_PBP2"/>
    <property type="match status" value="1"/>
</dbReference>
<keyword evidence="6" id="KW-0029">Amino-acid transport</keyword>
<feature type="transmembrane region" description="Helical" evidence="12">
    <location>
        <begin position="190"/>
        <end position="209"/>
    </location>
</feature>
<evidence type="ECO:0000256" key="12">
    <source>
        <dbReference type="RuleBase" id="RU363032"/>
    </source>
</evidence>
<dbReference type="GO" id="GO:0022857">
    <property type="term" value="F:transmembrane transporter activity"/>
    <property type="evidence" value="ECO:0007669"/>
    <property type="project" value="InterPro"/>
</dbReference>
<dbReference type="FunFam" id="1.10.3720.10:FF:000006">
    <property type="entry name" value="Glutamate/aspartate ABC transporter, permease protein GltK"/>
    <property type="match status" value="1"/>
</dbReference>
<feature type="transmembrane region" description="Helical" evidence="12">
    <location>
        <begin position="150"/>
        <end position="170"/>
    </location>
</feature>
<keyword evidence="8 12" id="KW-0472">Membrane</keyword>
<feature type="transmembrane region" description="Helical" evidence="12">
    <location>
        <begin position="89"/>
        <end position="106"/>
    </location>
</feature>
<comment type="subcellular location">
    <subcellularLocation>
        <location evidence="1">Cell inner membrane</location>
        <topology evidence="1">Multi-pass membrane protein</topology>
    </subcellularLocation>
    <subcellularLocation>
        <location evidence="12">Cell membrane</location>
        <topology evidence="12">Multi-pass membrane protein</topology>
    </subcellularLocation>
</comment>
<evidence type="ECO:0000256" key="6">
    <source>
        <dbReference type="ARBA" id="ARBA00022970"/>
    </source>
</evidence>
<evidence type="ECO:0000313" key="15">
    <source>
        <dbReference type="Proteomes" id="UP001155220"/>
    </source>
</evidence>
<dbReference type="AlphaFoldDB" id="A0A9X2HCB5"/>
<dbReference type="Proteomes" id="UP001155220">
    <property type="component" value="Unassembled WGS sequence"/>
</dbReference>
<accession>A0A9X2HCB5</accession>
<evidence type="ECO:0000256" key="3">
    <source>
        <dbReference type="ARBA" id="ARBA00022448"/>
    </source>
</evidence>
<dbReference type="PROSITE" id="PS50928">
    <property type="entry name" value="ABC_TM1"/>
    <property type="match status" value="1"/>
</dbReference>
<dbReference type="InterPro" id="IPR000515">
    <property type="entry name" value="MetI-like"/>
</dbReference>
<protein>
    <recommendedName>
        <fullName evidence="11">Glutamate/aspartate import permease protein GltK</fullName>
    </recommendedName>
</protein>
<feature type="domain" description="ABC transmembrane type-1" evidence="13">
    <location>
        <begin position="20"/>
        <end position="209"/>
    </location>
</feature>
<dbReference type="SUPFAM" id="SSF161098">
    <property type="entry name" value="MetI-like"/>
    <property type="match status" value="1"/>
</dbReference>
<dbReference type="Pfam" id="PF00528">
    <property type="entry name" value="BPD_transp_1"/>
    <property type="match status" value="1"/>
</dbReference>
<dbReference type="Gene3D" id="1.10.3720.10">
    <property type="entry name" value="MetI-like"/>
    <property type="match status" value="1"/>
</dbReference>
<keyword evidence="4" id="KW-1003">Cell membrane</keyword>
<evidence type="ECO:0000256" key="9">
    <source>
        <dbReference type="ARBA" id="ARBA00060298"/>
    </source>
</evidence>
<keyword evidence="15" id="KW-1185">Reference proteome</keyword>
<organism evidence="14 15">
    <name type="scientific">Aurantimonas marianensis</name>
    <dbReference type="NCBI Taxonomy" id="2920428"/>
    <lineage>
        <taxon>Bacteria</taxon>
        <taxon>Pseudomonadati</taxon>
        <taxon>Pseudomonadota</taxon>
        <taxon>Alphaproteobacteria</taxon>
        <taxon>Hyphomicrobiales</taxon>
        <taxon>Aurantimonadaceae</taxon>
        <taxon>Aurantimonas</taxon>
    </lineage>
</organism>
<dbReference type="InterPro" id="IPR043429">
    <property type="entry name" value="ArtM/GltK/GlnP/TcyL/YhdX-like"/>
</dbReference>
<keyword evidence="3 12" id="KW-0813">Transport</keyword>
<proteinExistence type="inferred from homology"/>
<dbReference type="EMBL" id="JALHBS010000138">
    <property type="protein sequence ID" value="MCP3057140.1"/>
    <property type="molecule type" value="Genomic_DNA"/>
</dbReference>
<evidence type="ECO:0000313" key="14">
    <source>
        <dbReference type="EMBL" id="MCP3057140.1"/>
    </source>
</evidence>
<comment type="caution">
    <text evidence="14">The sequence shown here is derived from an EMBL/GenBank/DDBJ whole genome shotgun (WGS) entry which is preliminary data.</text>
</comment>
<name>A0A9X2HCB5_9HYPH</name>
<evidence type="ECO:0000256" key="11">
    <source>
        <dbReference type="ARBA" id="ARBA00073645"/>
    </source>
</evidence>
<reference evidence="14" key="1">
    <citation type="submission" date="2022-03" db="EMBL/GenBank/DDBJ databases">
        <title>Aurantimonas Liuensis sp. Nov., isolated from the hadal seawater of the Mariana Trench.</title>
        <authorList>
            <person name="Liu R."/>
        </authorList>
    </citation>
    <scope>NUCLEOTIDE SEQUENCE</scope>
    <source>
        <strain evidence="14">LRZ36</strain>
    </source>
</reference>
<gene>
    <name evidence="14" type="ORF">MJ956_18660</name>
</gene>
<evidence type="ECO:0000256" key="8">
    <source>
        <dbReference type="ARBA" id="ARBA00023136"/>
    </source>
</evidence>
<evidence type="ECO:0000256" key="4">
    <source>
        <dbReference type="ARBA" id="ARBA00022475"/>
    </source>
</evidence>
<evidence type="ECO:0000256" key="1">
    <source>
        <dbReference type="ARBA" id="ARBA00004429"/>
    </source>
</evidence>
<comment type="subunit">
    <text evidence="10">The complex is composed of two ATP-binding proteins (GltL), two transmembrane proteins (GltJ and GltK) and a solute-binding protein (GltI).</text>
</comment>
<evidence type="ECO:0000256" key="5">
    <source>
        <dbReference type="ARBA" id="ARBA00022692"/>
    </source>
</evidence>
<dbReference type="InterPro" id="IPR035906">
    <property type="entry name" value="MetI-like_sf"/>
</dbReference>
<comment type="function">
    <text evidence="9">Part of the ABC transporter complex GltIJKL involved in glutamate and aspartate uptake. Probably responsible for the translocation of the substrate across the membrane.</text>
</comment>
<feature type="transmembrane region" description="Helical" evidence="12">
    <location>
        <begin position="20"/>
        <end position="44"/>
    </location>
</feature>
<feature type="transmembrane region" description="Helical" evidence="12">
    <location>
        <begin position="56"/>
        <end position="77"/>
    </location>
</feature>
<evidence type="ECO:0000256" key="7">
    <source>
        <dbReference type="ARBA" id="ARBA00022989"/>
    </source>
</evidence>
<evidence type="ECO:0000256" key="2">
    <source>
        <dbReference type="ARBA" id="ARBA00010072"/>
    </source>
</evidence>
<dbReference type="PANTHER" id="PTHR30614:SF1">
    <property type="entry name" value="GLUTAMATE_ASPARTATE IMPORT PERMEASE PROTEIN GLTK"/>
    <property type="match status" value="1"/>
</dbReference>
<dbReference type="NCBIfam" id="TIGR01726">
    <property type="entry name" value="HEQRo_perm_3TM"/>
    <property type="match status" value="1"/>
</dbReference>
<comment type="similarity">
    <text evidence="2">Belongs to the binding-protein-dependent transport system permease family. HisMQ subfamily.</text>
</comment>
<keyword evidence="7 12" id="KW-1133">Transmembrane helix</keyword>
<evidence type="ECO:0000256" key="10">
    <source>
        <dbReference type="ARBA" id="ARBA00062718"/>
    </source>
</evidence>
<keyword evidence="5 12" id="KW-0812">Transmembrane</keyword>
<dbReference type="RefSeq" id="WP_253965918.1">
    <property type="nucleotide sequence ID" value="NZ_JALHBS010000138.1"/>
</dbReference>
<dbReference type="GO" id="GO:0043190">
    <property type="term" value="C:ATP-binding cassette (ABC) transporter complex"/>
    <property type="evidence" value="ECO:0007669"/>
    <property type="project" value="InterPro"/>
</dbReference>
<dbReference type="GO" id="GO:0006865">
    <property type="term" value="P:amino acid transport"/>
    <property type="evidence" value="ECO:0007669"/>
    <property type="project" value="UniProtKB-KW"/>
</dbReference>
<sequence>MGDFDIGVITDNLPFLWQGLQLSLLLTGLAIVGGIVLGTVLALMRLSGLLPLSLFAAGYVNLIRSVPLILVIFWFYFLVPLALGRPVGGFQSALIAFILFEAAYYSEIIRAGIQSVRSGQVHAGQATGLSYWQIQRYVVLPQAFRNMIPILVTQGIILFQDTSLVFVVSLRDFMTVSSIIARTEGRLAEMYIFAALVYFVICLAGSLFVRRLQKAKPA</sequence>